<feature type="transmembrane region" description="Helical" evidence="11">
    <location>
        <begin position="373"/>
        <end position="394"/>
    </location>
</feature>
<evidence type="ECO:0000256" key="1">
    <source>
        <dbReference type="ARBA" id="ARBA00004651"/>
    </source>
</evidence>
<dbReference type="InterPro" id="IPR014710">
    <property type="entry name" value="RmlC-like_jellyroll"/>
</dbReference>
<evidence type="ECO:0000313" key="14">
    <source>
        <dbReference type="Proteomes" id="UP001054902"/>
    </source>
</evidence>
<evidence type="ECO:0000256" key="6">
    <source>
        <dbReference type="ARBA" id="ARBA00023053"/>
    </source>
</evidence>
<accession>A0AAD3CMR6</accession>
<proteinExistence type="predicted"/>
<evidence type="ECO:0000313" key="13">
    <source>
        <dbReference type="EMBL" id="GFH48791.1"/>
    </source>
</evidence>
<dbReference type="InterPro" id="IPR006153">
    <property type="entry name" value="Cation/H_exchanger_TM"/>
</dbReference>
<dbReference type="EMBL" id="BLLK01000029">
    <property type="protein sequence ID" value="GFH48791.1"/>
    <property type="molecule type" value="Genomic_DNA"/>
</dbReference>
<dbReference type="GO" id="GO:0051453">
    <property type="term" value="P:regulation of intracellular pH"/>
    <property type="evidence" value="ECO:0007669"/>
    <property type="project" value="TreeGrafter"/>
</dbReference>
<feature type="transmembrane region" description="Helical" evidence="11">
    <location>
        <begin position="258"/>
        <end position="286"/>
    </location>
</feature>
<evidence type="ECO:0000256" key="5">
    <source>
        <dbReference type="ARBA" id="ARBA00022989"/>
    </source>
</evidence>
<dbReference type="CDD" id="cd00038">
    <property type="entry name" value="CAP_ED"/>
    <property type="match status" value="1"/>
</dbReference>
<comment type="caution">
    <text evidence="13">The sequence shown here is derived from an EMBL/GenBank/DDBJ whole genome shotgun (WGS) entry which is preliminary data.</text>
</comment>
<protein>
    <recommendedName>
        <fullName evidence="12">Cyclic nucleotide-binding domain-containing protein</fullName>
    </recommendedName>
</protein>
<organism evidence="13 14">
    <name type="scientific">Chaetoceros tenuissimus</name>
    <dbReference type="NCBI Taxonomy" id="426638"/>
    <lineage>
        <taxon>Eukaryota</taxon>
        <taxon>Sar</taxon>
        <taxon>Stramenopiles</taxon>
        <taxon>Ochrophyta</taxon>
        <taxon>Bacillariophyta</taxon>
        <taxon>Coscinodiscophyceae</taxon>
        <taxon>Chaetocerotophycidae</taxon>
        <taxon>Chaetocerotales</taxon>
        <taxon>Chaetocerotaceae</taxon>
        <taxon>Chaetoceros</taxon>
    </lineage>
</organism>
<evidence type="ECO:0000256" key="3">
    <source>
        <dbReference type="ARBA" id="ARBA00022475"/>
    </source>
</evidence>
<feature type="transmembrane region" description="Helical" evidence="11">
    <location>
        <begin position="406"/>
        <end position="424"/>
    </location>
</feature>
<feature type="compositionally biased region" description="Polar residues" evidence="10">
    <location>
        <begin position="1141"/>
        <end position="1150"/>
    </location>
</feature>
<dbReference type="GO" id="GO:0005216">
    <property type="term" value="F:monoatomic ion channel activity"/>
    <property type="evidence" value="ECO:0007669"/>
    <property type="project" value="InterPro"/>
</dbReference>
<dbReference type="Gene3D" id="1.20.120.350">
    <property type="entry name" value="Voltage-gated potassium channels. Chain C"/>
    <property type="match status" value="1"/>
</dbReference>
<reference evidence="13 14" key="1">
    <citation type="journal article" date="2021" name="Sci. Rep.">
        <title>The genome of the diatom Chaetoceros tenuissimus carries an ancient integrated fragment of an extant virus.</title>
        <authorList>
            <person name="Hongo Y."/>
            <person name="Kimura K."/>
            <person name="Takaki Y."/>
            <person name="Yoshida Y."/>
            <person name="Baba S."/>
            <person name="Kobayashi G."/>
            <person name="Nagasaki K."/>
            <person name="Hano T."/>
            <person name="Tomaru Y."/>
        </authorList>
    </citation>
    <scope>NUCLEOTIDE SEQUENCE [LARGE SCALE GENOMIC DNA]</scope>
    <source>
        <strain evidence="13 14">NIES-3715</strain>
    </source>
</reference>
<dbReference type="Gene3D" id="6.10.140.1330">
    <property type="match status" value="1"/>
</dbReference>
<keyword evidence="8 11" id="KW-0472">Membrane</keyword>
<dbReference type="AlphaFoldDB" id="A0AAD3CMR6"/>
<feature type="transmembrane region" description="Helical" evidence="11">
    <location>
        <begin position="100"/>
        <end position="125"/>
    </location>
</feature>
<sequence>MTEKAHVEIVILAPFFILALGALIRQTTKALPIPYTLTLLLIGTLFGFLLRIETWNDALRESINMLGNFDPHLLLHVFLPPLVFESAASIEWHLFSQAKVYICCLAGPGLLLSSSLTGFVLYWLLNETSRFQDELVASDCSQNSWSYGAALLLGCIMSATDPVAVVSLLKELGCKASLAVNIEGESLLNDGTALVMYTILVKIVEGDDSQSIGDYLVTFLKMSVGGAIFGVSFGFIIVQWLRLVFNDSLTEITITLSGAYLCFFIAEYFLHISGVLAVVCLGLYFGQVGSTSISPEVFHFLEEFWQCLGYIGNTLIFVVAGIVIGYKLPMFPLAEFGNMMIIYLVSLVIRALVIFSVYLVLKWLGYKLEFKDQIVAVWAGLRGAVGLSLAMLVFNTSICEPVREVVMFYTSGMVVMTIFLNAVTMPQLISFLELDSISPSKQLVFDQAMATLYKCGQKQEAMLKADHLFDSTIWDEARKYYFDVDHENVNANGNLPGTDNHRKLGREEICRRVLMITKRSYWKQFQNGLLSHESVRYLIHHTDSAMDNNYSLDEWKTYEKLIRLGSTLDKGTDRLVASASSSETDKQKVRILNLLDSIPVLIIVLLLVSSSCILPFTLDPESVAFYIIENTTTIIFALELALRFYCLIGMDWNPFAVDPYIAIDVITVMLDLLLLSATDLLGNFSDFSKSLRTLRFLRLFRLLRLARVAQKFTKAKTAALNEPNTLLGTEGWKQWYQRRVLFSQMKNGYEIASGFKVAREEALSAIKNIEHQNEDEDISLTILSLQRDLKDVHASLLDVQRLYHEIAASITTTLASRIVLNTQRNTISDLQMEGLLDSQESSQLKGYVEYQMKRLTYHPPIISMPNKIDILKSIPWMDMIPKPELLAIASSFEDAVFNRGDVLVKQNERSDNVFVLARGTVTVNYIDEDEDEVQIDELGMGSVFGEISWALNVKRGATIKATSPGLLFTIEGSKLREIARSNSKLESNLWEVCGRRLSENILSTNGYKSRDQLRSMVNDMTLYSVDPLNKKMQFYDCGKIILLRGTAIIDEGENAVLIEAPNLLSASSNGDLTFDVTFSTDAKFMCNKYVFEGYKGNNERKLSALAELELKGLSTLPMVDSFTKITPPIPTTPEIMKASRGSESTIVKQGNESDDTMKSQGYKLRRSTITNYTK</sequence>
<dbReference type="SMART" id="SM00100">
    <property type="entry name" value="cNMP"/>
    <property type="match status" value="1"/>
</dbReference>
<dbReference type="Gene3D" id="2.60.120.10">
    <property type="entry name" value="Jelly Rolls"/>
    <property type="match status" value="1"/>
</dbReference>
<feature type="transmembrane region" description="Helical" evidence="11">
    <location>
        <begin position="6"/>
        <end position="24"/>
    </location>
</feature>
<feature type="transmembrane region" description="Helical" evidence="11">
    <location>
        <begin position="340"/>
        <end position="361"/>
    </location>
</feature>
<gene>
    <name evidence="13" type="ORF">CTEN210_05267</name>
</gene>
<comment type="subcellular location">
    <subcellularLocation>
        <location evidence="1">Cell membrane</location>
        <topology evidence="1">Multi-pass membrane protein</topology>
    </subcellularLocation>
</comment>
<dbReference type="PANTHER" id="PTHR10110">
    <property type="entry name" value="SODIUM/HYDROGEN EXCHANGER"/>
    <property type="match status" value="1"/>
</dbReference>
<feature type="transmembrane region" description="Helical" evidence="11">
    <location>
        <begin position="624"/>
        <end position="648"/>
    </location>
</feature>
<dbReference type="GO" id="GO:0015386">
    <property type="term" value="F:potassium:proton antiporter activity"/>
    <property type="evidence" value="ECO:0007669"/>
    <property type="project" value="TreeGrafter"/>
</dbReference>
<feature type="domain" description="Cyclic nucleotide-binding" evidence="12">
    <location>
        <begin position="876"/>
        <end position="996"/>
    </location>
</feature>
<evidence type="ECO:0000256" key="9">
    <source>
        <dbReference type="ARBA" id="ARBA00023201"/>
    </source>
</evidence>
<dbReference type="Pfam" id="PF00027">
    <property type="entry name" value="cNMP_binding"/>
    <property type="match status" value="1"/>
</dbReference>
<evidence type="ECO:0000256" key="11">
    <source>
        <dbReference type="SAM" id="Phobius"/>
    </source>
</evidence>
<evidence type="ECO:0000256" key="10">
    <source>
        <dbReference type="SAM" id="MobiDB-lite"/>
    </source>
</evidence>
<evidence type="ECO:0000256" key="4">
    <source>
        <dbReference type="ARBA" id="ARBA00022692"/>
    </source>
</evidence>
<dbReference type="GO" id="GO:0098719">
    <property type="term" value="P:sodium ion import across plasma membrane"/>
    <property type="evidence" value="ECO:0007669"/>
    <property type="project" value="TreeGrafter"/>
</dbReference>
<evidence type="ECO:0000256" key="7">
    <source>
        <dbReference type="ARBA" id="ARBA00023065"/>
    </source>
</evidence>
<dbReference type="Pfam" id="PF00999">
    <property type="entry name" value="Na_H_Exchanger"/>
    <property type="match status" value="1"/>
</dbReference>
<feature type="transmembrane region" description="Helical" evidence="11">
    <location>
        <begin position="145"/>
        <end position="169"/>
    </location>
</feature>
<dbReference type="Proteomes" id="UP001054902">
    <property type="component" value="Unassembled WGS sequence"/>
</dbReference>
<feature type="region of interest" description="Disordered" evidence="10">
    <location>
        <begin position="1130"/>
        <end position="1174"/>
    </location>
</feature>
<keyword evidence="3" id="KW-1003">Cell membrane</keyword>
<dbReference type="Pfam" id="PF00520">
    <property type="entry name" value="Ion_trans"/>
    <property type="match status" value="1"/>
</dbReference>
<dbReference type="PANTHER" id="PTHR10110:SF86">
    <property type="entry name" value="SODIUM_HYDROGEN EXCHANGER 7"/>
    <property type="match status" value="1"/>
</dbReference>
<keyword evidence="9" id="KW-0739">Sodium transport</keyword>
<dbReference type="SUPFAM" id="SSF51206">
    <property type="entry name" value="cAMP-binding domain-like"/>
    <property type="match status" value="1"/>
</dbReference>
<feature type="transmembrane region" description="Helical" evidence="11">
    <location>
        <begin position="72"/>
        <end position="88"/>
    </location>
</feature>
<evidence type="ECO:0000256" key="2">
    <source>
        <dbReference type="ARBA" id="ARBA00022448"/>
    </source>
</evidence>
<feature type="transmembrane region" description="Helical" evidence="11">
    <location>
        <begin position="307"/>
        <end position="328"/>
    </location>
</feature>
<dbReference type="PROSITE" id="PS50042">
    <property type="entry name" value="CNMP_BINDING_3"/>
    <property type="match status" value="1"/>
</dbReference>
<dbReference type="InterPro" id="IPR027359">
    <property type="entry name" value="Volt_channel_dom_sf"/>
</dbReference>
<dbReference type="InterPro" id="IPR018422">
    <property type="entry name" value="Cation/H_exchanger_CPA1"/>
</dbReference>
<feature type="transmembrane region" description="Helical" evidence="11">
    <location>
        <begin position="660"/>
        <end position="682"/>
    </location>
</feature>
<keyword evidence="4 11" id="KW-0812">Transmembrane</keyword>
<feature type="transmembrane region" description="Helical" evidence="11">
    <location>
        <begin position="598"/>
        <end position="618"/>
    </location>
</feature>
<keyword evidence="7" id="KW-0406">Ion transport</keyword>
<name>A0AAD3CMR6_9STRA</name>
<dbReference type="GO" id="GO:0015385">
    <property type="term" value="F:sodium:proton antiporter activity"/>
    <property type="evidence" value="ECO:0007669"/>
    <property type="project" value="InterPro"/>
</dbReference>
<dbReference type="InterPro" id="IPR000595">
    <property type="entry name" value="cNMP-bd_dom"/>
</dbReference>
<feature type="transmembrane region" description="Helical" evidence="11">
    <location>
        <begin position="31"/>
        <end position="52"/>
    </location>
</feature>
<keyword evidence="2" id="KW-0813">Transport</keyword>
<keyword evidence="14" id="KW-1185">Reference proteome</keyword>
<evidence type="ECO:0000256" key="8">
    <source>
        <dbReference type="ARBA" id="ARBA00023136"/>
    </source>
</evidence>
<evidence type="ECO:0000259" key="12">
    <source>
        <dbReference type="PROSITE" id="PS50042"/>
    </source>
</evidence>
<dbReference type="GO" id="GO:0005886">
    <property type="term" value="C:plasma membrane"/>
    <property type="evidence" value="ECO:0007669"/>
    <property type="project" value="UniProtKB-SubCell"/>
</dbReference>
<keyword evidence="5 11" id="KW-1133">Transmembrane helix</keyword>
<dbReference type="InterPro" id="IPR005821">
    <property type="entry name" value="Ion_trans_dom"/>
</dbReference>
<feature type="transmembrane region" description="Helical" evidence="11">
    <location>
        <begin position="219"/>
        <end position="238"/>
    </location>
</feature>
<dbReference type="SUPFAM" id="SSF81324">
    <property type="entry name" value="Voltage-gated potassium channels"/>
    <property type="match status" value="1"/>
</dbReference>
<dbReference type="InterPro" id="IPR018490">
    <property type="entry name" value="cNMP-bd_dom_sf"/>
</dbReference>
<keyword evidence="6" id="KW-0915">Sodium</keyword>